<sequence>MLSKKIKFLKNKNRNFSINSKEVKKNDIFFAMEGSKQSGDLYSSEALSNGAFKIVTSKNIKNKNYLTVKNVRKFLAEACSIKYKEKPNNIIAVTGTNGKSSVVNFYFQILKNLKKNSAAIGTLGIFYKNKFKKTSLTTPDTITIHKELNYLKRNKIDNVCLEASSHGLHQNRLDSINFKAGIFTNFTQDHLDYHKNLKKYLEAKLYLFSSLLKKNSFAIIDTDIPEYSVLNKICKKRKINILSYGSKGNAIKLISHNYLGKQQIVKINFLNKIYNIRINLIGDFQIKNLFAAILATYLSLKNPDKIINTLSKIKSAKGRMQYVGSKKTHSAVVVDYAHTPDALKKSLQTLAKQFNKKVDLVFGCGGDRDKGKRYKMGKIANQFASKIYLTNDNPRSENPIFIISQIKKGCPKSKIILDRKMAIQSAIKNLNDDSILLIAGKGHENYQIINNQKKYFSDQKISKKFLK</sequence>
<feature type="domain" description="Mur ligase central" evidence="12">
    <location>
        <begin position="93"/>
        <end position="295"/>
    </location>
</feature>
<keyword evidence="6 9" id="KW-0133">Cell shape</keyword>
<dbReference type="EMBL" id="RGET01000005">
    <property type="protein sequence ID" value="NBN87616.1"/>
    <property type="molecule type" value="Genomic_DNA"/>
</dbReference>
<dbReference type="PROSITE" id="PS01011">
    <property type="entry name" value="FOLYLPOLYGLU_SYNT_1"/>
    <property type="match status" value="1"/>
</dbReference>
<keyword evidence="9" id="KW-0460">Magnesium</keyword>
<dbReference type="EC" id="6.3.2.13" evidence="9"/>
<dbReference type="GO" id="GO:0005524">
    <property type="term" value="F:ATP binding"/>
    <property type="evidence" value="ECO:0007669"/>
    <property type="project" value="UniProtKB-UniRule"/>
</dbReference>
<comment type="pathway">
    <text evidence="9 10">Cell wall biogenesis; peptidoglycan biosynthesis.</text>
</comment>
<dbReference type="NCBIfam" id="NF001126">
    <property type="entry name" value="PRK00139.1-4"/>
    <property type="match status" value="1"/>
</dbReference>
<organism evidence="13 14">
    <name type="scientific">Candidatus Fonsibacter lacus</name>
    <dbReference type="NCBI Taxonomy" id="2576439"/>
    <lineage>
        <taxon>Bacteria</taxon>
        <taxon>Pseudomonadati</taxon>
        <taxon>Pseudomonadota</taxon>
        <taxon>Alphaproteobacteria</taxon>
        <taxon>Candidatus Pelagibacterales</taxon>
        <taxon>Candidatus Pelagibacterales incertae sedis</taxon>
        <taxon>Candidatus Fonsibacter</taxon>
    </lineage>
</organism>
<proteinExistence type="inferred from homology"/>
<comment type="similarity">
    <text evidence="1 9">Belongs to the MurCDEF family. MurE subfamily.</text>
</comment>
<dbReference type="AlphaFoldDB" id="A0A964XRN5"/>
<evidence type="ECO:0000256" key="9">
    <source>
        <dbReference type="HAMAP-Rule" id="MF_00208"/>
    </source>
</evidence>
<dbReference type="Proteomes" id="UP000713222">
    <property type="component" value="Unassembled WGS sequence"/>
</dbReference>
<evidence type="ECO:0000256" key="3">
    <source>
        <dbReference type="ARBA" id="ARBA00022598"/>
    </source>
</evidence>
<dbReference type="GO" id="GO:0000287">
    <property type="term" value="F:magnesium ion binding"/>
    <property type="evidence" value="ECO:0007669"/>
    <property type="project" value="UniProtKB-UniRule"/>
</dbReference>
<dbReference type="NCBIfam" id="TIGR01085">
    <property type="entry name" value="murE"/>
    <property type="match status" value="1"/>
</dbReference>
<comment type="catalytic activity">
    <reaction evidence="9">
        <text>UDP-N-acetyl-alpha-D-muramoyl-L-alanyl-D-glutamate + meso-2,6-diaminopimelate + ATP = UDP-N-acetyl-alpha-D-muramoyl-L-alanyl-gamma-D-glutamyl-meso-2,6-diaminopimelate + ADP + phosphate + H(+)</text>
        <dbReference type="Rhea" id="RHEA:23676"/>
        <dbReference type="ChEBI" id="CHEBI:15378"/>
        <dbReference type="ChEBI" id="CHEBI:30616"/>
        <dbReference type="ChEBI" id="CHEBI:43474"/>
        <dbReference type="ChEBI" id="CHEBI:57791"/>
        <dbReference type="ChEBI" id="CHEBI:83900"/>
        <dbReference type="ChEBI" id="CHEBI:83905"/>
        <dbReference type="ChEBI" id="CHEBI:456216"/>
        <dbReference type="EC" id="6.3.2.13"/>
    </reaction>
</comment>
<evidence type="ECO:0000256" key="1">
    <source>
        <dbReference type="ARBA" id="ARBA00005898"/>
    </source>
</evidence>
<dbReference type="PANTHER" id="PTHR23135">
    <property type="entry name" value="MUR LIGASE FAMILY MEMBER"/>
    <property type="match status" value="1"/>
</dbReference>
<evidence type="ECO:0000259" key="11">
    <source>
        <dbReference type="Pfam" id="PF02875"/>
    </source>
</evidence>
<feature type="binding site" evidence="9">
    <location>
        <position position="164"/>
    </location>
    <ligand>
        <name>UDP-N-acetyl-alpha-D-muramoyl-L-alanyl-D-glutamate</name>
        <dbReference type="ChEBI" id="CHEBI:83900"/>
    </ligand>
</feature>
<evidence type="ECO:0000256" key="10">
    <source>
        <dbReference type="RuleBase" id="RU004135"/>
    </source>
</evidence>
<dbReference type="InterPro" id="IPR005761">
    <property type="entry name" value="UDP-N-AcMur-Glu-dNH2Pim_ligase"/>
</dbReference>
<feature type="binding site" evidence="9">
    <location>
        <position position="20"/>
    </location>
    <ligand>
        <name>UDP-N-acetyl-alpha-D-muramoyl-L-alanyl-D-glutamate</name>
        <dbReference type="ChEBI" id="CHEBI:83900"/>
    </ligand>
</feature>
<evidence type="ECO:0000256" key="5">
    <source>
        <dbReference type="ARBA" id="ARBA00022840"/>
    </source>
</evidence>
<evidence type="ECO:0000256" key="8">
    <source>
        <dbReference type="ARBA" id="ARBA00023316"/>
    </source>
</evidence>
<feature type="binding site" evidence="9">
    <location>
        <begin position="137"/>
        <end position="138"/>
    </location>
    <ligand>
        <name>UDP-N-acetyl-alpha-D-muramoyl-L-alanyl-D-glutamate</name>
        <dbReference type="ChEBI" id="CHEBI:83900"/>
    </ligand>
</feature>
<dbReference type="Gene3D" id="3.40.1390.10">
    <property type="entry name" value="MurE/MurF, N-terminal domain"/>
    <property type="match status" value="1"/>
</dbReference>
<accession>A0A964XRN5</accession>
<dbReference type="GO" id="GO:0005737">
    <property type="term" value="C:cytoplasm"/>
    <property type="evidence" value="ECO:0007669"/>
    <property type="project" value="UniProtKB-SubCell"/>
</dbReference>
<dbReference type="GO" id="GO:0009252">
    <property type="term" value="P:peptidoglycan biosynthetic process"/>
    <property type="evidence" value="ECO:0007669"/>
    <property type="project" value="UniProtKB-UniRule"/>
</dbReference>
<keyword evidence="4 9" id="KW-0547">Nucleotide-binding</keyword>
<dbReference type="NCBIfam" id="NF001124">
    <property type="entry name" value="PRK00139.1-2"/>
    <property type="match status" value="1"/>
</dbReference>
<comment type="subcellular location">
    <subcellularLocation>
        <location evidence="9 10">Cytoplasm</location>
    </subcellularLocation>
</comment>
<evidence type="ECO:0000259" key="12">
    <source>
        <dbReference type="Pfam" id="PF08245"/>
    </source>
</evidence>
<comment type="caution">
    <text evidence="9">Lacks conserved residue(s) required for the propagation of feature annotation.</text>
</comment>
<feature type="domain" description="Mur ligase C-terminal" evidence="11">
    <location>
        <begin position="318"/>
        <end position="442"/>
    </location>
</feature>
<dbReference type="Gene3D" id="3.40.1190.10">
    <property type="entry name" value="Mur-like, catalytic domain"/>
    <property type="match status" value="1"/>
</dbReference>
<evidence type="ECO:0000256" key="6">
    <source>
        <dbReference type="ARBA" id="ARBA00022960"/>
    </source>
</evidence>
<dbReference type="GO" id="GO:0051301">
    <property type="term" value="P:cell division"/>
    <property type="evidence" value="ECO:0007669"/>
    <property type="project" value="UniProtKB-KW"/>
</dbReference>
<keyword evidence="2 9" id="KW-0963">Cytoplasm</keyword>
<evidence type="ECO:0000313" key="13">
    <source>
        <dbReference type="EMBL" id="NBN87616.1"/>
    </source>
</evidence>
<dbReference type="InterPro" id="IPR035911">
    <property type="entry name" value="MurE/MurF_N"/>
</dbReference>
<comment type="function">
    <text evidence="9">Catalyzes the addition of meso-diaminopimelic acid to the nucleotide precursor UDP-N-acetylmuramoyl-L-alanyl-D-glutamate (UMAG) in the biosynthesis of bacterial cell-wall peptidoglycan.</text>
</comment>
<dbReference type="InterPro" id="IPR004101">
    <property type="entry name" value="Mur_ligase_C"/>
</dbReference>
<evidence type="ECO:0000256" key="7">
    <source>
        <dbReference type="ARBA" id="ARBA00022984"/>
    </source>
</evidence>
<protein>
    <recommendedName>
        <fullName evidence="9">UDP-N-acetylmuramoyl-L-alanyl-D-glutamate--2,6-diaminopimelate ligase</fullName>
        <ecNumber evidence="9">6.3.2.13</ecNumber>
    </recommendedName>
    <alternativeName>
        <fullName evidence="9">Meso-A2pm-adding enzyme</fullName>
    </alternativeName>
    <alternativeName>
        <fullName evidence="9">Meso-diaminopimelate-adding enzyme</fullName>
    </alternativeName>
    <alternativeName>
        <fullName evidence="9">UDP-MurNAc-L-Ala-D-Glu:meso-diaminopimelate ligase</fullName>
    </alternativeName>
    <alternativeName>
        <fullName evidence="9">UDP-MurNAc-tripeptide synthetase</fullName>
    </alternativeName>
    <alternativeName>
        <fullName evidence="9">UDP-N-acetylmuramyl-tripeptide synthetase</fullName>
    </alternativeName>
</protein>
<keyword evidence="7 9" id="KW-0573">Peptidoglycan synthesis</keyword>
<keyword evidence="9 10" id="KW-0132">Cell division</keyword>
<comment type="cofactor">
    <cofactor evidence="9">
        <name>Mg(2+)</name>
        <dbReference type="ChEBI" id="CHEBI:18420"/>
    </cofactor>
</comment>
<dbReference type="GO" id="GO:0008765">
    <property type="term" value="F:UDP-N-acetylmuramoylalanyl-D-glutamate-2,6-diaminopimelate ligase activity"/>
    <property type="evidence" value="ECO:0007669"/>
    <property type="project" value="UniProtKB-UniRule"/>
</dbReference>
<dbReference type="Gene3D" id="3.90.190.20">
    <property type="entry name" value="Mur ligase, C-terminal domain"/>
    <property type="match status" value="1"/>
</dbReference>
<dbReference type="PANTHER" id="PTHR23135:SF4">
    <property type="entry name" value="UDP-N-ACETYLMURAMOYL-L-ALANYL-D-GLUTAMATE--2,6-DIAMINOPIMELATE LIGASE MURE HOMOLOG, CHLOROPLASTIC"/>
    <property type="match status" value="1"/>
</dbReference>
<feature type="binding site" evidence="9">
    <location>
        <position position="440"/>
    </location>
    <ligand>
        <name>meso-2,6-diaminopimelate</name>
        <dbReference type="ChEBI" id="CHEBI:57791"/>
    </ligand>
</feature>
<dbReference type="GO" id="GO:0071555">
    <property type="term" value="P:cell wall organization"/>
    <property type="evidence" value="ECO:0007669"/>
    <property type="project" value="UniProtKB-KW"/>
</dbReference>
<dbReference type="InterPro" id="IPR013221">
    <property type="entry name" value="Mur_ligase_cen"/>
</dbReference>
<dbReference type="InterPro" id="IPR036615">
    <property type="entry name" value="Mur_ligase_C_dom_sf"/>
</dbReference>
<dbReference type="Pfam" id="PF08245">
    <property type="entry name" value="Mur_ligase_M"/>
    <property type="match status" value="1"/>
</dbReference>
<reference evidence="13" key="1">
    <citation type="submission" date="2018-10" db="EMBL/GenBank/DDBJ databases">
        <title>Iterative Subtractive Binning of Freshwater Chronoseries Metagenomes Recovers Nearly Complete Genomes from over Four Hundred Novel Species.</title>
        <authorList>
            <person name="Rodriguez-R L.M."/>
            <person name="Tsementzi D."/>
            <person name="Luo C."/>
            <person name="Konstantinidis K.T."/>
        </authorList>
    </citation>
    <scope>NUCLEOTIDE SEQUENCE</scope>
    <source>
        <strain evidence="13">WB7_6_001</strain>
    </source>
</reference>
<dbReference type="SUPFAM" id="SSF53244">
    <property type="entry name" value="MurD-like peptide ligases, peptide-binding domain"/>
    <property type="match status" value="1"/>
</dbReference>
<gene>
    <name evidence="9" type="primary">murE</name>
    <name evidence="13" type="ORF">EBV32_00765</name>
</gene>
<feature type="binding site" evidence="9">
    <location>
        <position position="444"/>
    </location>
    <ligand>
        <name>meso-2,6-diaminopimelate</name>
        <dbReference type="ChEBI" id="CHEBI:57791"/>
    </ligand>
</feature>
<feature type="short sequence motif" description="Meso-diaminopimelate recognition motif" evidence="9">
    <location>
        <begin position="392"/>
        <end position="395"/>
    </location>
</feature>
<dbReference type="HAMAP" id="MF_00208">
    <property type="entry name" value="MurE"/>
    <property type="match status" value="1"/>
</dbReference>
<keyword evidence="5 9" id="KW-0067">ATP-binding</keyword>
<keyword evidence="9 10" id="KW-0131">Cell cycle</keyword>
<dbReference type="GO" id="GO:0004326">
    <property type="term" value="F:tetrahydrofolylpolyglutamate synthase activity"/>
    <property type="evidence" value="ECO:0007669"/>
    <property type="project" value="InterPro"/>
</dbReference>
<keyword evidence="3 9" id="KW-0436">Ligase</keyword>
<feature type="binding site" evidence="9">
    <location>
        <begin position="95"/>
        <end position="101"/>
    </location>
    <ligand>
        <name>ATP</name>
        <dbReference type="ChEBI" id="CHEBI:30616"/>
    </ligand>
</feature>
<feature type="binding site" evidence="9">
    <location>
        <position position="368"/>
    </location>
    <ligand>
        <name>meso-2,6-diaminopimelate</name>
        <dbReference type="ChEBI" id="CHEBI:57791"/>
    </ligand>
</feature>
<dbReference type="GO" id="GO:0008360">
    <property type="term" value="P:regulation of cell shape"/>
    <property type="evidence" value="ECO:0007669"/>
    <property type="project" value="UniProtKB-KW"/>
</dbReference>
<feature type="binding site" evidence="9">
    <location>
        <position position="170"/>
    </location>
    <ligand>
        <name>UDP-N-acetyl-alpha-D-muramoyl-L-alanyl-D-glutamate</name>
        <dbReference type="ChEBI" id="CHEBI:83900"/>
    </ligand>
</feature>
<comment type="PTM">
    <text evidence="9">Carboxylation is probably crucial for Mg(2+) binding and, consequently, for the gamma-phosphate positioning of ATP.</text>
</comment>
<keyword evidence="8 9" id="KW-0961">Cell wall biogenesis/degradation</keyword>
<dbReference type="InterPro" id="IPR036565">
    <property type="entry name" value="Mur-like_cat_sf"/>
</dbReference>
<feature type="binding site" evidence="9">
    <location>
        <position position="172"/>
    </location>
    <ligand>
        <name>UDP-N-acetyl-alpha-D-muramoyl-L-alanyl-D-glutamate</name>
        <dbReference type="ChEBI" id="CHEBI:83900"/>
    </ligand>
</feature>
<dbReference type="InterPro" id="IPR018109">
    <property type="entry name" value="Folylpolyglutamate_synth_CS"/>
</dbReference>
<name>A0A964XRN5_9PROT</name>
<dbReference type="Pfam" id="PF02875">
    <property type="entry name" value="Mur_ligase_C"/>
    <property type="match status" value="1"/>
</dbReference>
<comment type="caution">
    <text evidence="13">The sequence shown here is derived from an EMBL/GenBank/DDBJ whole genome shotgun (WGS) entry which is preliminary data.</text>
</comment>
<feature type="modified residue" description="N6-carboxylysine" evidence="9">
    <location>
        <position position="204"/>
    </location>
</feature>
<dbReference type="SUPFAM" id="SSF63418">
    <property type="entry name" value="MurE/MurF N-terminal domain"/>
    <property type="match status" value="1"/>
</dbReference>
<evidence type="ECO:0000256" key="4">
    <source>
        <dbReference type="ARBA" id="ARBA00022741"/>
    </source>
</evidence>
<evidence type="ECO:0000256" key="2">
    <source>
        <dbReference type="ARBA" id="ARBA00022490"/>
    </source>
</evidence>
<dbReference type="SUPFAM" id="SSF53623">
    <property type="entry name" value="MurD-like peptide ligases, catalytic domain"/>
    <property type="match status" value="1"/>
</dbReference>
<feature type="binding site" evidence="9">
    <location>
        <begin position="392"/>
        <end position="395"/>
    </location>
    <ligand>
        <name>meso-2,6-diaminopimelate</name>
        <dbReference type="ChEBI" id="CHEBI:57791"/>
    </ligand>
</feature>
<evidence type="ECO:0000313" key="14">
    <source>
        <dbReference type="Proteomes" id="UP000713222"/>
    </source>
</evidence>